<evidence type="ECO:0000313" key="6">
    <source>
        <dbReference type="EMBL" id="KAF5828370.1"/>
    </source>
</evidence>
<feature type="compositionally biased region" description="Basic and acidic residues" evidence="5">
    <location>
        <begin position="408"/>
        <end position="422"/>
    </location>
</feature>
<dbReference type="SUPFAM" id="SSF52075">
    <property type="entry name" value="Outer arm dynein light chain 1"/>
    <property type="match status" value="1"/>
</dbReference>
<keyword evidence="3" id="KW-0433">Leucine-rich repeat</keyword>
<accession>A0ABQ7G177</accession>
<protein>
    <submittedName>
        <fullName evidence="6">Uncharacterized protein</fullName>
    </submittedName>
</protein>
<comment type="subcellular location">
    <subcellularLocation>
        <location evidence="1">Cytoplasm</location>
        <location evidence="1">Cytoskeleton</location>
        <location evidence="1">Cilium axoneme</location>
    </subcellularLocation>
</comment>
<keyword evidence="7" id="KW-1185">Reference proteome</keyword>
<organism evidence="6 7">
    <name type="scientific">Dunaliella salina</name>
    <name type="common">Green alga</name>
    <name type="synonym">Protococcus salinus</name>
    <dbReference type="NCBI Taxonomy" id="3046"/>
    <lineage>
        <taxon>Eukaryota</taxon>
        <taxon>Viridiplantae</taxon>
        <taxon>Chlorophyta</taxon>
        <taxon>core chlorophytes</taxon>
        <taxon>Chlorophyceae</taxon>
        <taxon>CS clade</taxon>
        <taxon>Chlamydomonadales</taxon>
        <taxon>Dunaliellaceae</taxon>
        <taxon>Dunaliella</taxon>
    </lineage>
</organism>
<feature type="compositionally biased region" description="Pro residues" evidence="5">
    <location>
        <begin position="522"/>
        <end position="537"/>
    </location>
</feature>
<proteinExistence type="predicted"/>
<keyword evidence="4" id="KW-0677">Repeat</keyword>
<feature type="compositionally biased region" description="Basic and acidic residues" evidence="5">
    <location>
        <begin position="244"/>
        <end position="280"/>
    </location>
</feature>
<evidence type="ECO:0000313" key="7">
    <source>
        <dbReference type="Proteomes" id="UP000815325"/>
    </source>
</evidence>
<gene>
    <name evidence="6" type="ORF">DUNSADRAFT_17700</name>
</gene>
<keyword evidence="2" id="KW-0963">Cytoplasm</keyword>
<feature type="compositionally biased region" description="Low complexity" evidence="5">
    <location>
        <begin position="140"/>
        <end position="160"/>
    </location>
</feature>
<feature type="compositionally biased region" description="Basic and acidic residues" evidence="5">
    <location>
        <begin position="326"/>
        <end position="359"/>
    </location>
</feature>
<evidence type="ECO:0000256" key="5">
    <source>
        <dbReference type="SAM" id="MobiDB-lite"/>
    </source>
</evidence>
<dbReference type="Proteomes" id="UP000815325">
    <property type="component" value="Unassembled WGS sequence"/>
</dbReference>
<feature type="compositionally biased region" description="Polar residues" evidence="5">
    <location>
        <begin position="161"/>
        <end position="170"/>
    </location>
</feature>
<feature type="compositionally biased region" description="Low complexity" evidence="5">
    <location>
        <begin position="102"/>
        <end position="114"/>
    </location>
</feature>
<dbReference type="Gene3D" id="3.80.10.10">
    <property type="entry name" value="Ribonuclease Inhibitor"/>
    <property type="match status" value="1"/>
</dbReference>
<evidence type="ECO:0000256" key="4">
    <source>
        <dbReference type="ARBA" id="ARBA00022737"/>
    </source>
</evidence>
<feature type="compositionally biased region" description="Basic and acidic residues" evidence="5">
    <location>
        <begin position="1101"/>
        <end position="1125"/>
    </location>
</feature>
<feature type="compositionally biased region" description="Low complexity" evidence="5">
    <location>
        <begin position="14"/>
        <end position="24"/>
    </location>
</feature>
<evidence type="ECO:0000256" key="2">
    <source>
        <dbReference type="ARBA" id="ARBA00022490"/>
    </source>
</evidence>
<feature type="compositionally biased region" description="Polar residues" evidence="5">
    <location>
        <begin position="500"/>
        <end position="515"/>
    </location>
</feature>
<sequence length="1125" mass="120059">MDGEGDLGGWADESSSPSLPDSPSVQPAARGANSGNDGARPAEVICSVPDHAPEATGSAAVPDMHAKSTHRAMEGVSAMSQREGEAGVQPPGKEGQCSALDNAQAPAEAPPENAHSYEGKASHGAPDGTQPQESAAVSQEGAAVPAAEAAGAPAPEGSSSQPTEQISSTERPGGVAEEAEQQQQQQQQQHRTSRRGGPSIDNRGQVLEGHAERSGPDPLGRAAEEGGLEGQTEGSGQEPDGNIEEGRHGPGGHTDRSGPDPLEHAERSGARGHMEGKGQEPDGNLEVDEQEPDRHAEGAGQHHEGSAAQADGEVQSKDLNGQQQQQHREGDAEARSSTKEEAEKGRSSQDVNEPKERPKISFFKGKTGAASSKSSSSRPSPVQSFKARAAQDVSNQEGPLKRSASKISRRESKEDELGRRLSNEAPAAGEEDDISEEARRLVPFHLVDNTSYRYRPPSGRKMSPLASMKKTSYSGNKPMSPEHPRSASSASRGSPWMSPRRQTSPSSARPTSGGSNLMPFQPVKPPRPSPRPSPNRPGPFGIRGFNQQQSRMPSHEGQGSEGAQSNSVPLSGMVSVQGQATRGETPADYIVHPEKEASHRWSHIDSARSRFSGRWDDESHFGGVDARSATQPDKPTKVFRNAKLGGHTAGVGGHSAKLMELGIEQQDGAHQDALQQQLGLEELFKVKTVSHGDRAIPVDQHKRRKPGQLISALHRDRLPLGTFIKDKEGQARRIMAAAQNMYGPQPLKRKYIPRPPTPEGITLDGFLLLEAGNDELPEGVVVARLPSRNIQNVEVADMTYFTALKVLDLADNRVLDMTLLAPLLGIRALSLAMNRLGPVPMGSMLGEPGANAFQMLSTLDLSYNSLDANATLSPSSPLSHLPATAFRSLQTLDLTRNQVKSEDAIKPLQLLPCLKSVILAGNPLAVKHAQATKRAGERRENAKAKANSGAIPAPELLEQQQASSSLWVYEPVGQLGPKPSVARVLAGSGGHFVAVQEPLGRQDATKAATLAAVTAAAVAEVFDRADAAMEVWQLNTVPEEEEGEDESEDNEPDGTFLTGVMCKILLPELQNLPEAERWHILDRASLVPPLSLPLAAPKQRIPSERAQELCRRGPRKLDLRPANKR</sequence>
<evidence type="ECO:0000256" key="3">
    <source>
        <dbReference type="ARBA" id="ARBA00022614"/>
    </source>
</evidence>
<feature type="region of interest" description="Disordered" evidence="5">
    <location>
        <begin position="1097"/>
        <end position="1125"/>
    </location>
</feature>
<evidence type="ECO:0000256" key="1">
    <source>
        <dbReference type="ARBA" id="ARBA00004430"/>
    </source>
</evidence>
<reference evidence="6" key="1">
    <citation type="submission" date="2017-08" db="EMBL/GenBank/DDBJ databases">
        <authorList>
            <person name="Polle J.E."/>
            <person name="Barry K."/>
            <person name="Cushman J."/>
            <person name="Schmutz J."/>
            <person name="Tran D."/>
            <person name="Hathwaick L.T."/>
            <person name="Yim W.C."/>
            <person name="Jenkins J."/>
            <person name="Mckie-Krisberg Z.M."/>
            <person name="Prochnik S."/>
            <person name="Lindquist E."/>
            <person name="Dockter R.B."/>
            <person name="Adam C."/>
            <person name="Molina H."/>
            <person name="Bunkerborg J."/>
            <person name="Jin E."/>
            <person name="Buchheim M."/>
            <person name="Magnuson J."/>
        </authorList>
    </citation>
    <scope>NUCLEOTIDE SEQUENCE</scope>
    <source>
        <strain evidence="6">CCAP 19/18</strain>
    </source>
</reference>
<dbReference type="InterPro" id="IPR032675">
    <property type="entry name" value="LRR_dom_sf"/>
</dbReference>
<feature type="compositionally biased region" description="Basic and acidic residues" evidence="5">
    <location>
        <begin position="292"/>
        <end position="305"/>
    </location>
</feature>
<feature type="compositionally biased region" description="Low complexity" evidence="5">
    <location>
        <begin position="486"/>
        <end position="495"/>
    </location>
</feature>
<dbReference type="EMBL" id="MU070314">
    <property type="protein sequence ID" value="KAF5828370.1"/>
    <property type="molecule type" value="Genomic_DNA"/>
</dbReference>
<dbReference type="PANTHER" id="PTHR22710:SF2">
    <property type="entry name" value="X-RAY RADIATION RESISTANCE-ASSOCIATED PROTEIN 1"/>
    <property type="match status" value="1"/>
</dbReference>
<comment type="caution">
    <text evidence="6">The sequence shown here is derived from an EMBL/GenBank/DDBJ whole genome shotgun (WGS) entry which is preliminary data.</text>
</comment>
<dbReference type="PANTHER" id="PTHR22710">
    <property type="entry name" value="X-RAY RADIATION RESISTANCE ASSOCIATED PROTEIN 1 XRRA1"/>
    <property type="match status" value="1"/>
</dbReference>
<feature type="region of interest" description="Disordered" evidence="5">
    <location>
        <begin position="1"/>
        <end position="569"/>
    </location>
</feature>
<feature type="compositionally biased region" description="Low complexity" evidence="5">
    <location>
        <begin position="371"/>
        <end position="384"/>
    </location>
</feature>
<name>A0ABQ7G177_DUNSA</name>